<dbReference type="PANTHER" id="PTHR30535">
    <property type="entry name" value="VITAMIN B12-BINDING PROTEIN"/>
    <property type="match status" value="1"/>
</dbReference>
<dbReference type="Gene3D" id="3.40.50.1980">
    <property type="entry name" value="Nitrogenase molybdenum iron protein domain"/>
    <property type="match status" value="2"/>
</dbReference>
<sequence length="393" mass="44606">MAYRFLYLIVGICFIGLLESCHPNQSGRTGERKAALQTSVDSGFFYTSTVKYAEGFSIKMRNGFKEIIVNDPWNKGKIFQSYYLVPKSSKLPDSIPADVQVVRTPVKTLAALSNTHIGILKFLGVADRIVALSLSDHIYDKELSRKAEEGKIQGVGHAHQINFEKIVELSPEIVMLAGFMTKTKQEKKLVSAGLPVVYNIEWMESDPLARAEWAKFIAAFFNKEKEADKLFNDLDQRYQKVKSLVQKIKSSPSVVSGYQFKGIWYMPGGKSYLGQVLRDSKGDYCWLSDTTRGSIPLSFEVVYEKQANADIWFGPAQCASLEQLKNMDERYTLFKAYKTGQVYCCTKRMTASGANDWWESGIMKPDTVLKDIIKILHPEVLPDYELYFYKKLN</sequence>
<dbReference type="InterPro" id="IPR050902">
    <property type="entry name" value="ABC_Transporter_SBP"/>
</dbReference>
<dbReference type="PROSITE" id="PS50983">
    <property type="entry name" value="FE_B12_PBP"/>
    <property type="match status" value="1"/>
</dbReference>
<dbReference type="AlphaFoldDB" id="A0A434AXB0"/>
<organism evidence="2 3">
    <name type="scientific">Ancylomarina longa</name>
    <dbReference type="NCBI Taxonomy" id="2487017"/>
    <lineage>
        <taxon>Bacteria</taxon>
        <taxon>Pseudomonadati</taxon>
        <taxon>Bacteroidota</taxon>
        <taxon>Bacteroidia</taxon>
        <taxon>Marinilabiliales</taxon>
        <taxon>Marinifilaceae</taxon>
        <taxon>Ancylomarina</taxon>
    </lineage>
</organism>
<evidence type="ECO:0000259" key="1">
    <source>
        <dbReference type="PROSITE" id="PS50983"/>
    </source>
</evidence>
<dbReference type="Proteomes" id="UP000282985">
    <property type="component" value="Unassembled WGS sequence"/>
</dbReference>
<dbReference type="OrthoDB" id="9812528at2"/>
<comment type="caution">
    <text evidence="2">The sequence shown here is derived from an EMBL/GenBank/DDBJ whole genome shotgun (WGS) entry which is preliminary data.</text>
</comment>
<dbReference type="InterPro" id="IPR002491">
    <property type="entry name" value="ABC_transptr_periplasmic_BD"/>
</dbReference>
<dbReference type="Pfam" id="PF01497">
    <property type="entry name" value="Peripla_BP_2"/>
    <property type="match status" value="1"/>
</dbReference>
<dbReference type="PANTHER" id="PTHR30535:SF34">
    <property type="entry name" value="MOLYBDATE-BINDING PROTEIN MOLA"/>
    <property type="match status" value="1"/>
</dbReference>
<dbReference type="RefSeq" id="WP_127342899.1">
    <property type="nucleotide sequence ID" value="NZ_RJJX01000004.1"/>
</dbReference>
<keyword evidence="3" id="KW-1185">Reference proteome</keyword>
<dbReference type="EMBL" id="RJJX01000004">
    <property type="protein sequence ID" value="RUT79175.1"/>
    <property type="molecule type" value="Genomic_DNA"/>
</dbReference>
<protein>
    <recommendedName>
        <fullName evidence="1">Fe/B12 periplasmic-binding domain-containing protein</fullName>
    </recommendedName>
</protein>
<proteinExistence type="predicted"/>
<dbReference type="SUPFAM" id="SSF53807">
    <property type="entry name" value="Helical backbone' metal receptor"/>
    <property type="match status" value="1"/>
</dbReference>
<reference evidence="2 3" key="1">
    <citation type="submission" date="2018-11" db="EMBL/GenBank/DDBJ databases">
        <title>Parancylomarina longa gen. nov., sp. nov., isolated from sediments of southern Okinawa.</title>
        <authorList>
            <person name="Fu T."/>
        </authorList>
    </citation>
    <scope>NUCLEOTIDE SEQUENCE [LARGE SCALE GENOMIC DNA]</scope>
    <source>
        <strain evidence="2 3">T3-2 S1-C</strain>
    </source>
</reference>
<feature type="domain" description="Fe/B12 periplasmic-binding" evidence="1">
    <location>
        <begin position="108"/>
        <end position="380"/>
    </location>
</feature>
<accession>A0A434AXB0</accession>
<gene>
    <name evidence="2" type="ORF">DLK05_04990</name>
</gene>
<evidence type="ECO:0000313" key="2">
    <source>
        <dbReference type="EMBL" id="RUT79175.1"/>
    </source>
</evidence>
<dbReference type="CDD" id="cd01141">
    <property type="entry name" value="TroA_d"/>
    <property type="match status" value="1"/>
</dbReference>
<name>A0A434AXB0_9BACT</name>
<dbReference type="GO" id="GO:0071281">
    <property type="term" value="P:cellular response to iron ion"/>
    <property type="evidence" value="ECO:0007669"/>
    <property type="project" value="TreeGrafter"/>
</dbReference>
<evidence type="ECO:0000313" key="3">
    <source>
        <dbReference type="Proteomes" id="UP000282985"/>
    </source>
</evidence>